<comment type="caution">
    <text evidence="1">The sequence shown here is derived from an EMBL/GenBank/DDBJ whole genome shotgun (WGS) entry which is preliminary data.</text>
</comment>
<keyword evidence="2" id="KW-1185">Reference proteome</keyword>
<dbReference type="Proteomes" id="UP001202289">
    <property type="component" value="Unassembled WGS sequence"/>
</dbReference>
<dbReference type="EMBL" id="JAMBOP010000014">
    <property type="protein sequence ID" value="MCM3736658.1"/>
    <property type="molecule type" value="Genomic_DNA"/>
</dbReference>
<name>A0ACC6A8J1_9BACI</name>
<gene>
    <name evidence="1" type="ORF">M3215_12700</name>
</gene>
<reference evidence="1" key="1">
    <citation type="submission" date="2022-05" db="EMBL/GenBank/DDBJ databases">
        <title>Comparative Genomics of Spacecraft Associated Microbes.</title>
        <authorList>
            <person name="Tran M.T."/>
            <person name="Wright A."/>
            <person name="Seuylemezian A."/>
            <person name="Eisen J."/>
            <person name="Coil D."/>
        </authorList>
    </citation>
    <scope>NUCLEOTIDE SEQUENCE</scope>
    <source>
        <strain evidence="1">FAIRING 10M-2.2</strain>
    </source>
</reference>
<sequence length="148" mass="17147">MHIPNISIKTNYDYLTYEQLAAESAKLPTIMQQFYLHAVATLKREVAPNEYFNYLSTGAFRHTTIGFLFFTDRQIIMAEQQGLTVKCHTLHYRDYTSCSAHTGHILGVKTNVICFEKPRSSSVKEERITHIPDEQFQIINTFVQNKLQ</sequence>
<evidence type="ECO:0000313" key="2">
    <source>
        <dbReference type="Proteomes" id="UP001202289"/>
    </source>
</evidence>
<organism evidence="1 2">
    <name type="scientific">Bacillus cytotoxicus</name>
    <dbReference type="NCBI Taxonomy" id="580165"/>
    <lineage>
        <taxon>Bacteria</taxon>
        <taxon>Bacillati</taxon>
        <taxon>Bacillota</taxon>
        <taxon>Bacilli</taxon>
        <taxon>Bacillales</taxon>
        <taxon>Bacillaceae</taxon>
        <taxon>Bacillus</taxon>
        <taxon>Bacillus cereus group</taxon>
    </lineage>
</organism>
<proteinExistence type="predicted"/>
<evidence type="ECO:0000313" key="1">
    <source>
        <dbReference type="EMBL" id="MCM3736658.1"/>
    </source>
</evidence>
<accession>A0ACC6A8J1</accession>
<protein>
    <submittedName>
        <fullName evidence="1">Uncharacterized protein</fullName>
    </submittedName>
</protein>